<comment type="caution">
    <text evidence="1">The sequence shown here is derived from an EMBL/GenBank/DDBJ whole genome shotgun (WGS) entry which is preliminary data.</text>
</comment>
<keyword evidence="2" id="KW-1185">Reference proteome</keyword>
<protein>
    <submittedName>
        <fullName evidence="1">Uncharacterized protein</fullName>
    </submittedName>
</protein>
<gene>
    <name evidence="1" type="ORF">FNW02_21725</name>
</gene>
<accession>A0AA40SZX4</accession>
<proteinExistence type="predicted"/>
<evidence type="ECO:0000313" key="1">
    <source>
        <dbReference type="EMBL" id="MBD6618371.1"/>
    </source>
</evidence>
<dbReference type="Proteomes" id="UP001165986">
    <property type="component" value="Unassembled WGS sequence"/>
</dbReference>
<organism evidence="1 2">
    <name type="scientific">Komarekiella delphini-convector SJRDD-AB1</name>
    <dbReference type="NCBI Taxonomy" id="2593771"/>
    <lineage>
        <taxon>Bacteria</taxon>
        <taxon>Bacillati</taxon>
        <taxon>Cyanobacteriota</taxon>
        <taxon>Cyanophyceae</taxon>
        <taxon>Nostocales</taxon>
        <taxon>Nostocaceae</taxon>
        <taxon>Komarekiella</taxon>
        <taxon>Komarekiella delphini-convector</taxon>
    </lineage>
</organism>
<dbReference type="RefSeq" id="WP_191759585.1">
    <property type="nucleotide sequence ID" value="NZ_VJXY01000026.1"/>
</dbReference>
<dbReference type="EMBL" id="VJXY01000026">
    <property type="protein sequence ID" value="MBD6618371.1"/>
    <property type="molecule type" value="Genomic_DNA"/>
</dbReference>
<sequence>MVGNLLQCEYLGWGKLEPFRARSLSENEALIFTAIAGTAPVLIRGFLNCLRSPELEAKIPQQFSENDVAGVMVEMVRTLPESLLQQWANQSNTDQTMVCAILRWTIN</sequence>
<dbReference type="AlphaFoldDB" id="A0AA40SZX4"/>
<evidence type="ECO:0000313" key="2">
    <source>
        <dbReference type="Proteomes" id="UP001165986"/>
    </source>
</evidence>
<reference evidence="1" key="1">
    <citation type="submission" date="2019-07" db="EMBL/GenBank/DDBJ databases">
        <title>Toxilogical consequences of a new and cryptic species of cyanobacteria (Komarekiella delphini-convector) recovered from the epidermis of a bottlenose dolphin and 1500 ft. in the air.</title>
        <authorList>
            <person name="Brown A.O."/>
            <person name="Dvorak P."/>
            <person name="Villanueva C.D."/>
            <person name="Foss A.J."/>
            <person name="Garvey A.D."/>
            <person name="Gibson Q.A."/>
            <person name="Johansen J.R."/>
            <person name="Casamatta D.A."/>
        </authorList>
    </citation>
    <scope>NUCLEOTIDE SEQUENCE</scope>
    <source>
        <strain evidence="1">SJRDD-AB1</strain>
    </source>
</reference>
<name>A0AA40SZX4_9NOST</name>